<evidence type="ECO:0000256" key="3">
    <source>
        <dbReference type="PROSITE-ProRule" id="PRU00023"/>
    </source>
</evidence>
<proteinExistence type="predicted"/>
<dbReference type="Pfam" id="PF12796">
    <property type="entry name" value="Ank_2"/>
    <property type="match status" value="2"/>
</dbReference>
<accession>A0ABS8YA22</accession>
<dbReference type="InterPro" id="IPR002110">
    <property type="entry name" value="Ankyrin_rpt"/>
</dbReference>
<dbReference type="RefSeq" id="WP_233695942.1">
    <property type="nucleotide sequence ID" value="NZ_JAJNBZ010000003.1"/>
</dbReference>
<dbReference type="Gene3D" id="1.25.40.20">
    <property type="entry name" value="Ankyrin repeat-containing domain"/>
    <property type="match status" value="2"/>
</dbReference>
<protein>
    <submittedName>
        <fullName evidence="6">Ankyrin repeat domain-containing protein</fullName>
    </submittedName>
</protein>
<reference evidence="6 7" key="1">
    <citation type="submission" date="2021-11" db="EMBL/GenBank/DDBJ databases">
        <title>Draft genome sequence of Paenibacillus profundus YoMME, a new Gram-positive bacteria with exoelectrogenic properties.</title>
        <authorList>
            <person name="Hubenova Y."/>
            <person name="Hubenova E."/>
            <person name="Manasiev Y."/>
            <person name="Peykov S."/>
            <person name="Mitov M."/>
        </authorList>
    </citation>
    <scope>NUCLEOTIDE SEQUENCE [LARGE SCALE GENOMIC DNA]</scope>
    <source>
        <strain evidence="6 7">YoMME</strain>
    </source>
</reference>
<dbReference type="SMART" id="SM00248">
    <property type="entry name" value="ANK"/>
    <property type="match status" value="6"/>
</dbReference>
<feature type="signal peptide" evidence="5">
    <location>
        <begin position="1"/>
        <end position="18"/>
    </location>
</feature>
<evidence type="ECO:0000256" key="1">
    <source>
        <dbReference type="ARBA" id="ARBA00022737"/>
    </source>
</evidence>
<feature type="compositionally biased region" description="Polar residues" evidence="4">
    <location>
        <begin position="26"/>
        <end position="38"/>
    </location>
</feature>
<evidence type="ECO:0000256" key="2">
    <source>
        <dbReference type="ARBA" id="ARBA00023043"/>
    </source>
</evidence>
<dbReference type="SUPFAM" id="SSF48403">
    <property type="entry name" value="Ankyrin repeat"/>
    <property type="match status" value="1"/>
</dbReference>
<feature type="chain" id="PRO_5046309129" evidence="5">
    <location>
        <begin position="19"/>
        <end position="263"/>
    </location>
</feature>
<name>A0ABS8YA22_9BACL</name>
<keyword evidence="5" id="KW-0732">Signal</keyword>
<dbReference type="InterPro" id="IPR051631">
    <property type="entry name" value="Ankyrin-KH/SAM_domain"/>
</dbReference>
<keyword evidence="1" id="KW-0677">Repeat</keyword>
<dbReference type="InterPro" id="IPR036770">
    <property type="entry name" value="Ankyrin_rpt-contain_sf"/>
</dbReference>
<keyword evidence="2 3" id="KW-0040">ANK repeat</keyword>
<dbReference type="PROSITE" id="PS50297">
    <property type="entry name" value="ANK_REP_REGION"/>
    <property type="match status" value="1"/>
</dbReference>
<comment type="caution">
    <text evidence="6">The sequence shown here is derived from an EMBL/GenBank/DDBJ whole genome shotgun (WGS) entry which is preliminary data.</text>
</comment>
<evidence type="ECO:0000256" key="4">
    <source>
        <dbReference type="SAM" id="MobiDB-lite"/>
    </source>
</evidence>
<dbReference type="PROSITE" id="PS51257">
    <property type="entry name" value="PROKAR_LIPOPROTEIN"/>
    <property type="match status" value="1"/>
</dbReference>
<feature type="repeat" description="ANK" evidence="3">
    <location>
        <begin position="96"/>
        <end position="128"/>
    </location>
</feature>
<feature type="region of interest" description="Disordered" evidence="4">
    <location>
        <begin position="20"/>
        <end position="46"/>
    </location>
</feature>
<dbReference type="EMBL" id="JAJNBZ010000003">
    <property type="protein sequence ID" value="MCE5168748.1"/>
    <property type="molecule type" value="Genomic_DNA"/>
</dbReference>
<dbReference type="PRINTS" id="PR01415">
    <property type="entry name" value="ANKYRIN"/>
</dbReference>
<evidence type="ECO:0000256" key="5">
    <source>
        <dbReference type="SAM" id="SignalP"/>
    </source>
</evidence>
<dbReference type="PANTHER" id="PTHR23206">
    <property type="entry name" value="MASK PROTEIN"/>
    <property type="match status" value="1"/>
</dbReference>
<sequence>MLRVMALALSILMFSGCADDPDKNRSGAQTQVKPNNDRNAGPKHEQVTETRLNKELGGKDVGALNDALLDAAKKGKTADVSRLIKDGADVNAQDGSGRTPAMLATLGNYPKTVKSLIDHGADINIQAHNKDNPYLYAGAEGLFDILKLTIEAGADTKLTNRFGGTALIPAAEHAHLDVIKYLLTESDVGVNHVNNLGWTALMEAIVLGSGGKEHQQAVKLLIEHGADVNIPDSKGVTALAHARERGFTEIANMLEQAGGKLER</sequence>
<keyword evidence="7" id="KW-1185">Reference proteome</keyword>
<feature type="repeat" description="ANK" evidence="3">
    <location>
        <begin position="196"/>
        <end position="233"/>
    </location>
</feature>
<organism evidence="6 7">
    <name type="scientific">Paenibacillus profundus</name>
    <dbReference type="NCBI Taxonomy" id="1173085"/>
    <lineage>
        <taxon>Bacteria</taxon>
        <taxon>Bacillati</taxon>
        <taxon>Bacillota</taxon>
        <taxon>Bacilli</taxon>
        <taxon>Bacillales</taxon>
        <taxon>Paenibacillaceae</taxon>
        <taxon>Paenibacillus</taxon>
    </lineage>
</organism>
<dbReference type="Proteomes" id="UP001199916">
    <property type="component" value="Unassembled WGS sequence"/>
</dbReference>
<evidence type="ECO:0000313" key="6">
    <source>
        <dbReference type="EMBL" id="MCE5168748.1"/>
    </source>
</evidence>
<dbReference type="PROSITE" id="PS50088">
    <property type="entry name" value="ANK_REPEAT"/>
    <property type="match status" value="2"/>
</dbReference>
<gene>
    <name evidence="6" type="ORF">LQV63_05405</name>
</gene>
<dbReference type="PANTHER" id="PTHR23206:SF8">
    <property type="entry name" value="ANKYRIN REPEAT AND KH DOMAIN-CONTAINING 1"/>
    <property type="match status" value="1"/>
</dbReference>
<evidence type="ECO:0000313" key="7">
    <source>
        <dbReference type="Proteomes" id="UP001199916"/>
    </source>
</evidence>